<feature type="active site" description="O-(3'-phospho-DNA)-tyrosine intermediate" evidence="11">
    <location>
        <position position="287"/>
    </location>
</feature>
<dbReference type="NCBIfam" id="NF001399">
    <property type="entry name" value="PRK00283.1"/>
    <property type="match status" value="1"/>
</dbReference>
<dbReference type="HAMAP" id="MF_01808">
    <property type="entry name" value="Recomb_XerC_XerD"/>
    <property type="match status" value="1"/>
</dbReference>
<dbReference type="PROSITE" id="PS51898">
    <property type="entry name" value="TYR_RECOMBINASE"/>
    <property type="match status" value="1"/>
</dbReference>
<feature type="domain" description="Tyr recombinase" evidence="12">
    <location>
        <begin position="114"/>
        <end position="300"/>
    </location>
</feature>
<organism evidence="14 15">
    <name type="scientific">Thalassobaculum fulvum</name>
    <dbReference type="NCBI Taxonomy" id="1633335"/>
    <lineage>
        <taxon>Bacteria</taxon>
        <taxon>Pseudomonadati</taxon>
        <taxon>Pseudomonadota</taxon>
        <taxon>Alphaproteobacteria</taxon>
        <taxon>Rhodospirillales</taxon>
        <taxon>Thalassobaculaceae</taxon>
        <taxon>Thalassobaculum</taxon>
    </lineage>
</organism>
<dbReference type="PANTHER" id="PTHR30349:SF90">
    <property type="entry name" value="TYROSINE RECOMBINASE XERD"/>
    <property type="match status" value="1"/>
</dbReference>
<accession>A0A919CNB3</accession>
<name>A0A919CNB3_9PROT</name>
<dbReference type="GO" id="GO:0003677">
    <property type="term" value="F:DNA binding"/>
    <property type="evidence" value="ECO:0007669"/>
    <property type="project" value="UniProtKB-UniRule"/>
</dbReference>
<dbReference type="GO" id="GO:0007059">
    <property type="term" value="P:chromosome segregation"/>
    <property type="evidence" value="ECO:0007669"/>
    <property type="project" value="UniProtKB-UniRule"/>
</dbReference>
<keyword evidence="5 11" id="KW-0132">Cell division</keyword>
<dbReference type="GO" id="GO:0006313">
    <property type="term" value="P:DNA transposition"/>
    <property type="evidence" value="ECO:0007669"/>
    <property type="project" value="UniProtKB-UniRule"/>
</dbReference>
<dbReference type="InterPro" id="IPR010998">
    <property type="entry name" value="Integrase_recombinase_N"/>
</dbReference>
<evidence type="ECO:0000256" key="6">
    <source>
        <dbReference type="ARBA" id="ARBA00022829"/>
    </source>
</evidence>
<evidence type="ECO:0000256" key="3">
    <source>
        <dbReference type="ARBA" id="ARBA00015810"/>
    </source>
</evidence>
<evidence type="ECO:0000256" key="8">
    <source>
        <dbReference type="ARBA" id="ARBA00023125"/>
    </source>
</evidence>
<evidence type="ECO:0000256" key="4">
    <source>
        <dbReference type="ARBA" id="ARBA00022490"/>
    </source>
</evidence>
<dbReference type="InterPro" id="IPR050090">
    <property type="entry name" value="Tyrosine_recombinase_XerCD"/>
</dbReference>
<comment type="subunit">
    <text evidence="11">Forms a cyclic heterotetrameric complex composed of two molecules of XerC and two molecules of XerD.</text>
</comment>
<comment type="caution">
    <text evidence="14">The sequence shown here is derived from an EMBL/GenBank/DDBJ whole genome shotgun (WGS) entry which is preliminary data.</text>
</comment>
<dbReference type="HAMAP" id="MF_01807">
    <property type="entry name" value="Recomb_XerD"/>
    <property type="match status" value="1"/>
</dbReference>
<dbReference type="InterPro" id="IPR011010">
    <property type="entry name" value="DNA_brk_join_enz"/>
</dbReference>
<evidence type="ECO:0000256" key="11">
    <source>
        <dbReference type="HAMAP-Rule" id="MF_01807"/>
    </source>
</evidence>
<comment type="function">
    <text evidence="11">Site-specific tyrosine recombinase, which acts by catalyzing the cutting and rejoining of the recombining DNA molecules. The XerC-XerD complex is essential to convert dimers of the bacterial chromosome into monomers to permit their segregation at cell division. It also contributes to the segregational stability of plasmids.</text>
</comment>
<comment type="similarity">
    <text evidence="2 11">Belongs to the 'phage' integrase family. XerD subfamily.</text>
</comment>
<comment type="subcellular location">
    <subcellularLocation>
        <location evidence="1 11">Cytoplasm</location>
    </subcellularLocation>
</comment>
<evidence type="ECO:0000313" key="14">
    <source>
        <dbReference type="EMBL" id="GHD43876.1"/>
    </source>
</evidence>
<keyword evidence="9 11" id="KW-0233">DNA recombination</keyword>
<feature type="domain" description="Core-binding (CB)" evidence="13">
    <location>
        <begin position="8"/>
        <end position="93"/>
    </location>
</feature>
<feature type="active site" evidence="11">
    <location>
        <position position="155"/>
    </location>
</feature>
<keyword evidence="10 11" id="KW-0131">Cell cycle</keyword>
<evidence type="ECO:0000256" key="10">
    <source>
        <dbReference type="ARBA" id="ARBA00023306"/>
    </source>
</evidence>
<keyword evidence="4 11" id="KW-0963">Cytoplasm</keyword>
<dbReference type="GO" id="GO:0051301">
    <property type="term" value="P:cell division"/>
    <property type="evidence" value="ECO:0007669"/>
    <property type="project" value="UniProtKB-KW"/>
</dbReference>
<dbReference type="Proteomes" id="UP000630353">
    <property type="component" value="Unassembled WGS sequence"/>
</dbReference>
<reference evidence="14" key="2">
    <citation type="submission" date="2020-09" db="EMBL/GenBank/DDBJ databases">
        <authorList>
            <person name="Sun Q."/>
            <person name="Kim S."/>
        </authorList>
    </citation>
    <scope>NUCLEOTIDE SEQUENCE</scope>
    <source>
        <strain evidence="14">KCTC 42651</strain>
    </source>
</reference>
<evidence type="ECO:0000256" key="9">
    <source>
        <dbReference type="ARBA" id="ARBA00023172"/>
    </source>
</evidence>
<dbReference type="NCBIfam" id="TIGR02225">
    <property type="entry name" value="recomb_XerD"/>
    <property type="match status" value="1"/>
</dbReference>
<gene>
    <name evidence="14" type="primary">xerC</name>
    <name evidence="11" type="synonym">xerD</name>
    <name evidence="14" type="ORF">GCM10017083_10510</name>
</gene>
<keyword evidence="15" id="KW-1185">Reference proteome</keyword>
<dbReference type="GO" id="GO:0009037">
    <property type="term" value="F:tyrosine-based site-specific recombinase activity"/>
    <property type="evidence" value="ECO:0007669"/>
    <property type="project" value="UniProtKB-UniRule"/>
</dbReference>
<dbReference type="InterPro" id="IPR011932">
    <property type="entry name" value="Recomb_XerD"/>
</dbReference>
<reference evidence="14" key="1">
    <citation type="journal article" date="2014" name="Int. J. Syst. Evol. Microbiol.">
        <title>Complete genome sequence of Corynebacterium casei LMG S-19264T (=DSM 44701T), isolated from a smear-ripened cheese.</title>
        <authorList>
            <consortium name="US DOE Joint Genome Institute (JGI-PGF)"/>
            <person name="Walter F."/>
            <person name="Albersmeier A."/>
            <person name="Kalinowski J."/>
            <person name="Ruckert C."/>
        </authorList>
    </citation>
    <scope>NUCLEOTIDE SEQUENCE</scope>
    <source>
        <strain evidence="14">KCTC 42651</strain>
    </source>
</reference>
<keyword evidence="8 11" id="KW-0238">DNA-binding</keyword>
<dbReference type="InterPro" id="IPR002104">
    <property type="entry name" value="Integrase_catalytic"/>
</dbReference>
<dbReference type="AlphaFoldDB" id="A0A919CNB3"/>
<dbReference type="Gene3D" id="1.10.443.10">
    <property type="entry name" value="Intergrase catalytic core"/>
    <property type="match status" value="1"/>
</dbReference>
<feature type="active site" evidence="11">
    <location>
        <position position="252"/>
    </location>
</feature>
<dbReference type="Pfam" id="PF00589">
    <property type="entry name" value="Phage_integrase"/>
    <property type="match status" value="1"/>
</dbReference>
<evidence type="ECO:0000259" key="13">
    <source>
        <dbReference type="PROSITE" id="PS51900"/>
    </source>
</evidence>
<sequence>MARRAAPRGWSPAVETFLEMMAAERGAARNTLDAYGRDLTHVEAWLAGRNGSLETAGTDDLRGYLAAAAAEGVAPRTAARRLSALRQFYRFLYAEGRRGDDPTAVLDAPRRGRPLPKILSEAEVDALLDTARDRDGPEGLRLVCLLEVLYATGLRVSELVGLPFAAVARDPRVLIVRGKGGKERMVPLTEAAMAALSAYKAVRGVFLAAGETSPHLFPSRSQEGHLTRRRFAQLLDETAALAGIDPAKVSPHVLRHAFATHLLDHGADLRSVQQMLGHADISTTQIYTHVLAERLRALVETHHPLAGN</sequence>
<dbReference type="SUPFAM" id="SSF56349">
    <property type="entry name" value="DNA breaking-rejoining enzymes"/>
    <property type="match status" value="1"/>
</dbReference>
<dbReference type="InterPro" id="IPR004107">
    <property type="entry name" value="Integrase_SAM-like_N"/>
</dbReference>
<feature type="active site" evidence="11">
    <location>
        <position position="255"/>
    </location>
</feature>
<evidence type="ECO:0000256" key="7">
    <source>
        <dbReference type="ARBA" id="ARBA00022908"/>
    </source>
</evidence>
<dbReference type="Gene3D" id="1.10.150.130">
    <property type="match status" value="1"/>
</dbReference>
<dbReference type="PANTHER" id="PTHR30349">
    <property type="entry name" value="PHAGE INTEGRASE-RELATED"/>
    <property type="match status" value="1"/>
</dbReference>
<dbReference type="InterPro" id="IPR023009">
    <property type="entry name" value="Tyrosine_recombinase_XerC/XerD"/>
</dbReference>
<evidence type="ECO:0000256" key="1">
    <source>
        <dbReference type="ARBA" id="ARBA00004496"/>
    </source>
</evidence>
<dbReference type="GO" id="GO:0005737">
    <property type="term" value="C:cytoplasm"/>
    <property type="evidence" value="ECO:0007669"/>
    <property type="project" value="UniProtKB-SubCell"/>
</dbReference>
<dbReference type="EMBL" id="BMZS01000002">
    <property type="protein sequence ID" value="GHD43876.1"/>
    <property type="molecule type" value="Genomic_DNA"/>
</dbReference>
<proteinExistence type="inferred from homology"/>
<evidence type="ECO:0000256" key="2">
    <source>
        <dbReference type="ARBA" id="ARBA00010450"/>
    </source>
</evidence>
<evidence type="ECO:0000259" key="12">
    <source>
        <dbReference type="PROSITE" id="PS51898"/>
    </source>
</evidence>
<dbReference type="InterPro" id="IPR013762">
    <property type="entry name" value="Integrase-like_cat_sf"/>
</dbReference>
<keyword evidence="6 11" id="KW-0159">Chromosome partition</keyword>
<evidence type="ECO:0000313" key="15">
    <source>
        <dbReference type="Proteomes" id="UP000630353"/>
    </source>
</evidence>
<feature type="active site" evidence="11">
    <location>
        <position position="179"/>
    </location>
</feature>
<dbReference type="PROSITE" id="PS51900">
    <property type="entry name" value="CB"/>
    <property type="match status" value="1"/>
</dbReference>
<dbReference type="Pfam" id="PF02899">
    <property type="entry name" value="Phage_int_SAM_1"/>
    <property type="match status" value="1"/>
</dbReference>
<feature type="active site" evidence="11">
    <location>
        <position position="278"/>
    </location>
</feature>
<dbReference type="InterPro" id="IPR044068">
    <property type="entry name" value="CB"/>
</dbReference>
<evidence type="ECO:0000256" key="5">
    <source>
        <dbReference type="ARBA" id="ARBA00022618"/>
    </source>
</evidence>
<dbReference type="CDD" id="cd00798">
    <property type="entry name" value="INT_XerDC_C"/>
    <property type="match status" value="1"/>
</dbReference>
<dbReference type="RefSeq" id="WP_189987880.1">
    <property type="nucleotide sequence ID" value="NZ_BMZS01000002.1"/>
</dbReference>
<protein>
    <recommendedName>
        <fullName evidence="3 11">Tyrosine recombinase XerD</fullName>
    </recommendedName>
</protein>
<keyword evidence="7 11" id="KW-0229">DNA integration</keyword>